<dbReference type="EMBL" id="HBUF01652294">
    <property type="protein sequence ID" value="CAG6787182.1"/>
    <property type="molecule type" value="Transcribed_RNA"/>
</dbReference>
<reference evidence="1" key="1">
    <citation type="submission" date="2021-05" db="EMBL/GenBank/DDBJ databases">
        <authorList>
            <person name="Alioto T."/>
            <person name="Alioto T."/>
            <person name="Gomez Garrido J."/>
        </authorList>
    </citation>
    <scope>NUCLEOTIDE SEQUENCE</scope>
</reference>
<evidence type="ECO:0000313" key="1">
    <source>
        <dbReference type="EMBL" id="CAG6787183.1"/>
    </source>
</evidence>
<dbReference type="EMBL" id="HBUF01652295">
    <property type="protein sequence ID" value="CAG6787183.1"/>
    <property type="molecule type" value="Transcribed_RNA"/>
</dbReference>
<sequence length="113" mass="12808">MGCGYSKYKLATSKVGGRTFGGPKTSQFSTFFQFFACCSKRVHRTENITQIKIKGSRYINVESDLAIGSQRFFVFVLEKGRKLRGFWAPKSSPPNFRGRKLILGIPTPHQRIL</sequence>
<organism evidence="1">
    <name type="scientific">Cacopsylla melanoneura</name>
    <dbReference type="NCBI Taxonomy" id="428564"/>
    <lineage>
        <taxon>Eukaryota</taxon>
        <taxon>Metazoa</taxon>
        <taxon>Ecdysozoa</taxon>
        <taxon>Arthropoda</taxon>
        <taxon>Hexapoda</taxon>
        <taxon>Insecta</taxon>
        <taxon>Pterygota</taxon>
        <taxon>Neoptera</taxon>
        <taxon>Paraneoptera</taxon>
        <taxon>Hemiptera</taxon>
        <taxon>Sternorrhyncha</taxon>
        <taxon>Psylloidea</taxon>
        <taxon>Psyllidae</taxon>
        <taxon>Psyllinae</taxon>
        <taxon>Cacopsylla</taxon>
    </lineage>
</organism>
<accession>A0A8D9FDU8</accession>
<protein>
    <submittedName>
        <fullName evidence="1">Uncharacterized protein</fullName>
    </submittedName>
</protein>
<name>A0A8D9FDU8_9HEMI</name>
<dbReference type="AlphaFoldDB" id="A0A8D9FDU8"/>
<proteinExistence type="predicted"/>